<feature type="compositionally biased region" description="Polar residues" evidence="1">
    <location>
        <begin position="43"/>
        <end position="63"/>
    </location>
</feature>
<keyword evidence="3" id="KW-1185">Reference proteome</keyword>
<evidence type="ECO:0000256" key="1">
    <source>
        <dbReference type="SAM" id="MobiDB-lite"/>
    </source>
</evidence>
<organism evidence="2 3">
    <name type="scientific">Hydnomerulius pinastri MD-312</name>
    <dbReference type="NCBI Taxonomy" id="994086"/>
    <lineage>
        <taxon>Eukaryota</taxon>
        <taxon>Fungi</taxon>
        <taxon>Dikarya</taxon>
        <taxon>Basidiomycota</taxon>
        <taxon>Agaricomycotina</taxon>
        <taxon>Agaricomycetes</taxon>
        <taxon>Agaricomycetidae</taxon>
        <taxon>Boletales</taxon>
        <taxon>Boletales incertae sedis</taxon>
        <taxon>Leucogyrophana</taxon>
    </lineage>
</organism>
<feature type="region of interest" description="Disordered" evidence="1">
    <location>
        <begin position="241"/>
        <end position="362"/>
    </location>
</feature>
<name>A0A0C9VW46_9AGAM</name>
<evidence type="ECO:0000313" key="3">
    <source>
        <dbReference type="Proteomes" id="UP000053820"/>
    </source>
</evidence>
<feature type="compositionally biased region" description="Basic and acidic residues" evidence="1">
    <location>
        <begin position="250"/>
        <end position="260"/>
    </location>
</feature>
<feature type="compositionally biased region" description="Polar residues" evidence="1">
    <location>
        <begin position="353"/>
        <end position="362"/>
    </location>
</feature>
<feature type="compositionally biased region" description="Low complexity" evidence="1">
    <location>
        <begin position="308"/>
        <end position="322"/>
    </location>
</feature>
<gene>
    <name evidence="2" type="ORF">HYDPIDRAFT_30368</name>
</gene>
<dbReference type="EMBL" id="KN839855">
    <property type="protein sequence ID" value="KIJ62395.1"/>
    <property type="molecule type" value="Genomic_DNA"/>
</dbReference>
<feature type="compositionally biased region" description="Polar residues" evidence="1">
    <location>
        <begin position="331"/>
        <end position="341"/>
    </location>
</feature>
<dbReference type="AlphaFoldDB" id="A0A0C9VW46"/>
<proteinExistence type="predicted"/>
<reference evidence="2 3" key="1">
    <citation type="submission" date="2014-04" db="EMBL/GenBank/DDBJ databases">
        <title>Evolutionary Origins and Diversification of the Mycorrhizal Mutualists.</title>
        <authorList>
            <consortium name="DOE Joint Genome Institute"/>
            <consortium name="Mycorrhizal Genomics Consortium"/>
            <person name="Kohler A."/>
            <person name="Kuo A."/>
            <person name="Nagy L.G."/>
            <person name="Floudas D."/>
            <person name="Copeland A."/>
            <person name="Barry K.W."/>
            <person name="Cichocki N."/>
            <person name="Veneault-Fourrey C."/>
            <person name="LaButti K."/>
            <person name="Lindquist E.A."/>
            <person name="Lipzen A."/>
            <person name="Lundell T."/>
            <person name="Morin E."/>
            <person name="Murat C."/>
            <person name="Riley R."/>
            <person name="Ohm R."/>
            <person name="Sun H."/>
            <person name="Tunlid A."/>
            <person name="Henrissat B."/>
            <person name="Grigoriev I.V."/>
            <person name="Hibbett D.S."/>
            <person name="Martin F."/>
        </authorList>
    </citation>
    <scope>NUCLEOTIDE SEQUENCE [LARGE SCALE GENOMIC DNA]</scope>
    <source>
        <strain evidence="2 3">MD-312</strain>
    </source>
</reference>
<sequence length="362" mass="39835">MPAYDVQGPFGLQFSLQTHIPGRLSVVYESGEQRMLASRRTHSQPIGESSQGPSFGRRTQSELSLDIPMPTYQTPAADNAAPEQRASAPSPAPTEIIPADLTPEEIVADIQSSGVKVRDFAYESAPPISERAPELFDPVLAWNHYETTLGNSDTERNAINGRHLRRLLDIGWVSEADDGERWLKKDREALEMHDSRPHYPWKAFNITKPKKEQLREVATTRFHWVNADQLVNQFAPLRRSGIRPSPIQKRSADARAESAHNSKFSPRSKKRRLSNSAAPVEAQPTPSQHIPLALVNGKPPQQFPAGQPSLSSSPPSLSVPLSRPILGRSLVRQTSMASVSSVCPADPPKSDSRTTLTQGADS</sequence>
<dbReference type="Proteomes" id="UP000053820">
    <property type="component" value="Unassembled WGS sequence"/>
</dbReference>
<feature type="region of interest" description="Disordered" evidence="1">
    <location>
        <begin position="35"/>
        <end position="91"/>
    </location>
</feature>
<protein>
    <submittedName>
        <fullName evidence="2">Uncharacterized protein</fullName>
    </submittedName>
</protein>
<evidence type="ECO:0000313" key="2">
    <source>
        <dbReference type="EMBL" id="KIJ62395.1"/>
    </source>
</evidence>
<dbReference type="HOGENOM" id="CLU_062491_0_0_1"/>
<dbReference type="OrthoDB" id="3244491at2759"/>
<accession>A0A0C9VW46</accession>